<gene>
    <name evidence="2" type="ORF">PHMEG_00025760</name>
</gene>
<dbReference type="Proteomes" id="UP000198211">
    <property type="component" value="Unassembled WGS sequence"/>
</dbReference>
<sequence length="238" mass="27433">EAGELTEYHQRLVKTVKISHKCAEIARRREQQREARYYVRKVRNKRKFKIGDHMGLFRPPRGPKATKSVHSWIGPLRIVADAGYENYLLQFEDGDGAQEQVIAPIHAFWVNDIDGELQHENEDEVEWCESQATRRKVDRPTTAPVCATADGRTAKRSRSTMGSAEAGQRVRPQLVEVRRRRRRNNAGQYAFEYELRPVYRGECEGAANDDQRWVTIAEYDRLFNEGQGLEGLEFGEGV</sequence>
<feature type="region of interest" description="Disordered" evidence="1">
    <location>
        <begin position="150"/>
        <end position="170"/>
    </location>
</feature>
<accession>A0A225VBE5</accession>
<name>A0A225VBE5_9STRA</name>
<evidence type="ECO:0000313" key="2">
    <source>
        <dbReference type="EMBL" id="OWZ02642.1"/>
    </source>
</evidence>
<organism evidence="2 3">
    <name type="scientific">Phytophthora megakarya</name>
    <dbReference type="NCBI Taxonomy" id="4795"/>
    <lineage>
        <taxon>Eukaryota</taxon>
        <taxon>Sar</taxon>
        <taxon>Stramenopiles</taxon>
        <taxon>Oomycota</taxon>
        <taxon>Peronosporomycetes</taxon>
        <taxon>Peronosporales</taxon>
        <taxon>Peronosporaceae</taxon>
        <taxon>Phytophthora</taxon>
    </lineage>
</organism>
<proteinExistence type="predicted"/>
<keyword evidence="3" id="KW-1185">Reference proteome</keyword>
<dbReference type="EMBL" id="NBNE01006031">
    <property type="protein sequence ID" value="OWZ02642.1"/>
    <property type="molecule type" value="Genomic_DNA"/>
</dbReference>
<dbReference type="AlphaFoldDB" id="A0A225VBE5"/>
<dbReference type="OrthoDB" id="126738at2759"/>
<evidence type="ECO:0000256" key="1">
    <source>
        <dbReference type="SAM" id="MobiDB-lite"/>
    </source>
</evidence>
<evidence type="ECO:0000313" key="3">
    <source>
        <dbReference type="Proteomes" id="UP000198211"/>
    </source>
</evidence>
<feature type="non-terminal residue" evidence="2">
    <location>
        <position position="1"/>
    </location>
</feature>
<protein>
    <submittedName>
        <fullName evidence="2">Uncharacterized protein</fullName>
    </submittedName>
</protein>
<reference evidence="3" key="1">
    <citation type="submission" date="2017-03" db="EMBL/GenBank/DDBJ databases">
        <title>Phytopthora megakarya and P. palmivora, two closely related causual agents of cacao black pod achieved similar genome size and gene model numbers by different mechanisms.</title>
        <authorList>
            <person name="Ali S."/>
            <person name="Shao J."/>
            <person name="Larry D.J."/>
            <person name="Kronmiller B."/>
            <person name="Shen D."/>
            <person name="Strem M.D."/>
            <person name="Melnick R.L."/>
            <person name="Guiltinan M.J."/>
            <person name="Tyler B.M."/>
            <person name="Meinhardt L.W."/>
            <person name="Bailey B.A."/>
        </authorList>
    </citation>
    <scope>NUCLEOTIDE SEQUENCE [LARGE SCALE GENOMIC DNA]</scope>
    <source>
        <strain evidence="3">zdho120</strain>
    </source>
</reference>
<comment type="caution">
    <text evidence="2">The sequence shown here is derived from an EMBL/GenBank/DDBJ whole genome shotgun (WGS) entry which is preliminary data.</text>
</comment>